<evidence type="ECO:0000256" key="1">
    <source>
        <dbReference type="ARBA" id="ARBA00000085"/>
    </source>
</evidence>
<evidence type="ECO:0000256" key="3">
    <source>
        <dbReference type="ARBA" id="ARBA00022679"/>
    </source>
</evidence>
<dbReference type="SUPFAM" id="SSF55874">
    <property type="entry name" value="ATPase domain of HSP90 chaperone/DNA topoisomerase II/histidine kinase"/>
    <property type="match status" value="1"/>
</dbReference>
<keyword evidence="5" id="KW-0902">Two-component regulatory system</keyword>
<evidence type="ECO:0000313" key="8">
    <source>
        <dbReference type="Proteomes" id="UP000232003"/>
    </source>
</evidence>
<dbReference type="EMBL" id="CP024785">
    <property type="protein sequence ID" value="AUB37007.1"/>
    <property type="molecule type" value="Genomic_DNA"/>
</dbReference>
<dbReference type="PANTHER" id="PTHR43047:SF72">
    <property type="entry name" value="OSMOSENSING HISTIDINE PROTEIN KINASE SLN1"/>
    <property type="match status" value="1"/>
</dbReference>
<dbReference type="Pfam" id="PF02518">
    <property type="entry name" value="HATPase_c"/>
    <property type="match status" value="1"/>
</dbReference>
<name>A0A2K8SNL4_9NOSO</name>
<feature type="domain" description="Histidine kinase/HSP90-like ATPase" evidence="6">
    <location>
        <begin position="6"/>
        <end position="43"/>
    </location>
</feature>
<dbReference type="InterPro" id="IPR036890">
    <property type="entry name" value="HATPase_C_sf"/>
</dbReference>
<dbReference type="PANTHER" id="PTHR43047">
    <property type="entry name" value="TWO-COMPONENT HISTIDINE PROTEIN KINASE"/>
    <property type="match status" value="1"/>
</dbReference>
<organism evidence="7 8">
    <name type="scientific">Nostoc flagelliforme CCNUN1</name>
    <dbReference type="NCBI Taxonomy" id="2038116"/>
    <lineage>
        <taxon>Bacteria</taxon>
        <taxon>Bacillati</taxon>
        <taxon>Cyanobacteriota</taxon>
        <taxon>Cyanophyceae</taxon>
        <taxon>Nostocales</taxon>
        <taxon>Nostocaceae</taxon>
        <taxon>Nostoc</taxon>
    </lineage>
</organism>
<evidence type="ECO:0000256" key="4">
    <source>
        <dbReference type="ARBA" id="ARBA00022777"/>
    </source>
</evidence>
<dbReference type="GO" id="GO:0009927">
    <property type="term" value="F:histidine phosphotransfer kinase activity"/>
    <property type="evidence" value="ECO:0007669"/>
    <property type="project" value="TreeGrafter"/>
</dbReference>
<evidence type="ECO:0000256" key="2">
    <source>
        <dbReference type="ARBA" id="ARBA00012438"/>
    </source>
</evidence>
<dbReference type="KEGG" id="nfl:COO91_02939"/>
<dbReference type="GO" id="GO:0005886">
    <property type="term" value="C:plasma membrane"/>
    <property type="evidence" value="ECO:0007669"/>
    <property type="project" value="TreeGrafter"/>
</dbReference>
<dbReference type="GO" id="GO:0000155">
    <property type="term" value="F:phosphorelay sensor kinase activity"/>
    <property type="evidence" value="ECO:0007669"/>
    <property type="project" value="TreeGrafter"/>
</dbReference>
<keyword evidence="4" id="KW-0418">Kinase</keyword>
<reference evidence="7 8" key="1">
    <citation type="submission" date="2017-11" db="EMBL/GenBank/DDBJ databases">
        <title>Complete genome of a free-living desiccation-tolerant cyanobacterium and its photosynthetic adaptation to extreme terrestrial habitat.</title>
        <authorList>
            <person name="Shang J."/>
        </authorList>
    </citation>
    <scope>NUCLEOTIDE SEQUENCE [LARGE SCALE GENOMIC DNA]</scope>
    <source>
        <strain evidence="7 8">CCNUN1</strain>
    </source>
</reference>
<accession>A0A2K8SNL4</accession>
<dbReference type="Proteomes" id="UP000232003">
    <property type="component" value="Chromosome"/>
</dbReference>
<gene>
    <name evidence="7" type="ORF">COO91_02939</name>
</gene>
<evidence type="ECO:0000259" key="6">
    <source>
        <dbReference type="Pfam" id="PF02518"/>
    </source>
</evidence>
<dbReference type="Gene3D" id="3.30.565.10">
    <property type="entry name" value="Histidine kinase-like ATPase, C-terminal domain"/>
    <property type="match status" value="1"/>
</dbReference>
<comment type="catalytic activity">
    <reaction evidence="1">
        <text>ATP + protein L-histidine = ADP + protein N-phospho-L-histidine.</text>
        <dbReference type="EC" id="2.7.13.3"/>
    </reaction>
</comment>
<dbReference type="AlphaFoldDB" id="A0A2K8SNL4"/>
<sequence>MPINLSGLGLVIVKRCVDAHKGKISVTSQIDIGTTFTVILPLNPELSLAEASEF</sequence>
<dbReference type="InterPro" id="IPR003594">
    <property type="entry name" value="HATPase_dom"/>
</dbReference>
<evidence type="ECO:0000313" key="7">
    <source>
        <dbReference type="EMBL" id="AUB37007.1"/>
    </source>
</evidence>
<dbReference type="InterPro" id="IPR004358">
    <property type="entry name" value="Sig_transdc_His_kin-like_C"/>
</dbReference>
<protein>
    <recommendedName>
        <fullName evidence="2">histidine kinase</fullName>
        <ecNumber evidence="2">2.7.13.3</ecNumber>
    </recommendedName>
</protein>
<proteinExistence type="predicted"/>
<dbReference type="PRINTS" id="PR00344">
    <property type="entry name" value="BCTRLSENSOR"/>
</dbReference>
<keyword evidence="3" id="KW-0808">Transferase</keyword>
<dbReference type="EC" id="2.7.13.3" evidence="2"/>
<keyword evidence="8" id="KW-1185">Reference proteome</keyword>
<evidence type="ECO:0000256" key="5">
    <source>
        <dbReference type="ARBA" id="ARBA00023012"/>
    </source>
</evidence>